<organism evidence="2 3">
    <name type="scientific">Danaus plexippus plexippus</name>
    <dbReference type="NCBI Taxonomy" id="278856"/>
    <lineage>
        <taxon>Eukaryota</taxon>
        <taxon>Metazoa</taxon>
        <taxon>Ecdysozoa</taxon>
        <taxon>Arthropoda</taxon>
        <taxon>Hexapoda</taxon>
        <taxon>Insecta</taxon>
        <taxon>Pterygota</taxon>
        <taxon>Neoptera</taxon>
        <taxon>Endopterygota</taxon>
        <taxon>Lepidoptera</taxon>
        <taxon>Glossata</taxon>
        <taxon>Ditrysia</taxon>
        <taxon>Papilionoidea</taxon>
        <taxon>Nymphalidae</taxon>
        <taxon>Danainae</taxon>
        <taxon>Danaini</taxon>
        <taxon>Danaina</taxon>
        <taxon>Danaus</taxon>
        <taxon>Danaus</taxon>
    </lineage>
</organism>
<dbReference type="InParanoid" id="A0A212FFZ2"/>
<dbReference type="EMBL" id="AGBW02008742">
    <property type="protein sequence ID" value="OWR52655.1"/>
    <property type="molecule type" value="Genomic_DNA"/>
</dbReference>
<proteinExistence type="predicted"/>
<dbReference type="KEGG" id="dpl:KGM_208401"/>
<name>A0A212FFZ2_DANPL</name>
<protein>
    <submittedName>
        <fullName evidence="2">Uncharacterized protein</fullName>
    </submittedName>
</protein>
<sequence length="143" mass="16014">MDIKTVVLFISLAAVTAVPIELDPKNKTNIEVLIRKGVVGFVPIVIRLDEDYSLKNPDDGSIHKIKRRAFREELIRDVLEDYESQKNGDLSGLEGRIKTLPSWTMCLVFTTSGYKFNPSFGKPTIFFTSNNSINSTTTFAILA</sequence>
<evidence type="ECO:0000313" key="2">
    <source>
        <dbReference type="EMBL" id="OWR52655.1"/>
    </source>
</evidence>
<accession>A0A212FFZ2</accession>
<feature type="chain" id="PRO_5012080980" evidence="1">
    <location>
        <begin position="18"/>
        <end position="143"/>
    </location>
</feature>
<evidence type="ECO:0000256" key="1">
    <source>
        <dbReference type="SAM" id="SignalP"/>
    </source>
</evidence>
<reference evidence="2 3" key="1">
    <citation type="journal article" date="2011" name="Cell">
        <title>The monarch butterfly genome yields insights into long-distance migration.</title>
        <authorList>
            <person name="Zhan S."/>
            <person name="Merlin C."/>
            <person name="Boore J.L."/>
            <person name="Reppert S.M."/>
        </authorList>
    </citation>
    <scope>NUCLEOTIDE SEQUENCE [LARGE SCALE GENOMIC DNA]</scope>
    <source>
        <strain evidence="2">F-2</strain>
    </source>
</reference>
<evidence type="ECO:0000313" key="3">
    <source>
        <dbReference type="Proteomes" id="UP000007151"/>
    </source>
</evidence>
<keyword evidence="3" id="KW-1185">Reference proteome</keyword>
<keyword evidence="1" id="KW-0732">Signal</keyword>
<feature type="signal peptide" evidence="1">
    <location>
        <begin position="1"/>
        <end position="17"/>
    </location>
</feature>
<comment type="caution">
    <text evidence="2">The sequence shown here is derived from an EMBL/GenBank/DDBJ whole genome shotgun (WGS) entry which is preliminary data.</text>
</comment>
<gene>
    <name evidence="2" type="ORF">KGM_208401</name>
</gene>
<dbReference type="AlphaFoldDB" id="A0A212FFZ2"/>
<dbReference type="Proteomes" id="UP000007151">
    <property type="component" value="Unassembled WGS sequence"/>
</dbReference>